<reference evidence="2" key="1">
    <citation type="journal article" date="2019" name="bioRxiv">
        <title>The Genome of the Zebra Mussel, Dreissena polymorpha: A Resource for Invasive Species Research.</title>
        <authorList>
            <person name="McCartney M.A."/>
            <person name="Auch B."/>
            <person name="Kono T."/>
            <person name="Mallez S."/>
            <person name="Zhang Y."/>
            <person name="Obille A."/>
            <person name="Becker A."/>
            <person name="Abrahante J.E."/>
            <person name="Garbe J."/>
            <person name="Badalamenti J.P."/>
            <person name="Herman A."/>
            <person name="Mangelson H."/>
            <person name="Liachko I."/>
            <person name="Sullivan S."/>
            <person name="Sone E.D."/>
            <person name="Koren S."/>
            <person name="Silverstein K.A.T."/>
            <person name="Beckman K.B."/>
            <person name="Gohl D.M."/>
        </authorList>
    </citation>
    <scope>NUCLEOTIDE SEQUENCE</scope>
    <source>
        <strain evidence="2">Duluth1</strain>
        <tissue evidence="2">Whole animal</tissue>
    </source>
</reference>
<protein>
    <submittedName>
        <fullName evidence="2">Uncharacterized protein</fullName>
    </submittedName>
</protein>
<sequence>MRHFKGAQYSSNGIGRPETRRNVGRTFTSNTAGFRPDIGTGMLPTFYHHYKETHSTRSVIALIPYYTTTRYRVFTSARDRNCITARCADNNQEIKNQGPSSRRYKCLPRSVFKPETRRNVVVLVIVEVVVVVAEEEFRTIKRKKKTCSC</sequence>
<reference evidence="2" key="2">
    <citation type="submission" date="2020-11" db="EMBL/GenBank/DDBJ databases">
        <authorList>
            <person name="McCartney M.A."/>
            <person name="Auch B."/>
            <person name="Kono T."/>
            <person name="Mallez S."/>
            <person name="Becker A."/>
            <person name="Gohl D.M."/>
            <person name="Silverstein K.A.T."/>
            <person name="Koren S."/>
            <person name="Bechman K.B."/>
            <person name="Herman A."/>
            <person name="Abrahante J.E."/>
            <person name="Garbe J."/>
        </authorList>
    </citation>
    <scope>NUCLEOTIDE SEQUENCE</scope>
    <source>
        <strain evidence="2">Duluth1</strain>
        <tissue evidence="2">Whole animal</tissue>
    </source>
</reference>
<organism evidence="2 3">
    <name type="scientific">Dreissena polymorpha</name>
    <name type="common">Zebra mussel</name>
    <name type="synonym">Mytilus polymorpha</name>
    <dbReference type="NCBI Taxonomy" id="45954"/>
    <lineage>
        <taxon>Eukaryota</taxon>
        <taxon>Metazoa</taxon>
        <taxon>Spiralia</taxon>
        <taxon>Lophotrochozoa</taxon>
        <taxon>Mollusca</taxon>
        <taxon>Bivalvia</taxon>
        <taxon>Autobranchia</taxon>
        <taxon>Heteroconchia</taxon>
        <taxon>Euheterodonta</taxon>
        <taxon>Imparidentia</taxon>
        <taxon>Neoheterodontei</taxon>
        <taxon>Myida</taxon>
        <taxon>Dreissenoidea</taxon>
        <taxon>Dreissenidae</taxon>
        <taxon>Dreissena</taxon>
    </lineage>
</organism>
<evidence type="ECO:0000256" key="1">
    <source>
        <dbReference type="SAM" id="MobiDB-lite"/>
    </source>
</evidence>
<evidence type="ECO:0000313" key="3">
    <source>
        <dbReference type="Proteomes" id="UP000828390"/>
    </source>
</evidence>
<dbReference type="Proteomes" id="UP000828390">
    <property type="component" value="Unassembled WGS sequence"/>
</dbReference>
<accession>A0A9D4FSU5</accession>
<dbReference type="EMBL" id="JAIWYP010000006">
    <property type="protein sequence ID" value="KAH3804340.1"/>
    <property type="molecule type" value="Genomic_DNA"/>
</dbReference>
<gene>
    <name evidence="2" type="ORF">DPMN_132624</name>
</gene>
<dbReference type="AlphaFoldDB" id="A0A9D4FSU5"/>
<keyword evidence="3" id="KW-1185">Reference proteome</keyword>
<comment type="caution">
    <text evidence="2">The sequence shown here is derived from an EMBL/GenBank/DDBJ whole genome shotgun (WGS) entry which is preliminary data.</text>
</comment>
<proteinExistence type="predicted"/>
<evidence type="ECO:0000313" key="2">
    <source>
        <dbReference type="EMBL" id="KAH3804340.1"/>
    </source>
</evidence>
<name>A0A9D4FSU5_DREPO</name>
<feature type="region of interest" description="Disordered" evidence="1">
    <location>
        <begin position="1"/>
        <end position="31"/>
    </location>
</feature>